<keyword evidence="2" id="KW-1185">Reference proteome</keyword>
<dbReference type="AlphaFoldDB" id="A0A518CND1"/>
<proteinExistence type="predicted"/>
<name>A0A518CND1_9PLAN</name>
<dbReference type="EMBL" id="CP036281">
    <property type="protein sequence ID" value="QDU80741.1"/>
    <property type="molecule type" value="Genomic_DNA"/>
</dbReference>
<reference evidence="1 2" key="1">
    <citation type="submission" date="2019-02" db="EMBL/GenBank/DDBJ databases">
        <title>Deep-cultivation of Planctomycetes and their phenomic and genomic characterization uncovers novel biology.</title>
        <authorList>
            <person name="Wiegand S."/>
            <person name="Jogler M."/>
            <person name="Boedeker C."/>
            <person name="Pinto D."/>
            <person name="Vollmers J."/>
            <person name="Rivas-Marin E."/>
            <person name="Kohn T."/>
            <person name="Peeters S.H."/>
            <person name="Heuer A."/>
            <person name="Rast P."/>
            <person name="Oberbeckmann S."/>
            <person name="Bunk B."/>
            <person name="Jeske O."/>
            <person name="Meyerdierks A."/>
            <person name="Storesund J.E."/>
            <person name="Kallscheuer N."/>
            <person name="Luecker S."/>
            <person name="Lage O.M."/>
            <person name="Pohl T."/>
            <person name="Merkel B.J."/>
            <person name="Hornburger P."/>
            <person name="Mueller R.-W."/>
            <person name="Bruemmer F."/>
            <person name="Labrenz M."/>
            <person name="Spormann A.M."/>
            <person name="Op den Camp H."/>
            <person name="Overmann J."/>
            <person name="Amann R."/>
            <person name="Jetten M.S.M."/>
            <person name="Mascher T."/>
            <person name="Medema M.H."/>
            <person name="Devos D.P."/>
            <person name="Kaster A.-K."/>
            <person name="Ovreas L."/>
            <person name="Rohde M."/>
            <person name="Galperin M.Y."/>
            <person name="Jogler C."/>
        </authorList>
    </citation>
    <scope>NUCLEOTIDE SEQUENCE [LARGE SCALE GENOMIC DNA]</scope>
    <source>
        <strain evidence="1 2">Pla110</strain>
    </source>
</reference>
<protein>
    <submittedName>
        <fullName evidence="1">Uncharacterized protein</fullName>
    </submittedName>
</protein>
<organism evidence="1 2">
    <name type="scientific">Polystyrenella longa</name>
    <dbReference type="NCBI Taxonomy" id="2528007"/>
    <lineage>
        <taxon>Bacteria</taxon>
        <taxon>Pseudomonadati</taxon>
        <taxon>Planctomycetota</taxon>
        <taxon>Planctomycetia</taxon>
        <taxon>Planctomycetales</taxon>
        <taxon>Planctomycetaceae</taxon>
        <taxon>Polystyrenella</taxon>
    </lineage>
</organism>
<gene>
    <name evidence="1" type="ORF">Pla110_24740</name>
</gene>
<dbReference type="KEGG" id="plon:Pla110_24740"/>
<evidence type="ECO:0000313" key="2">
    <source>
        <dbReference type="Proteomes" id="UP000317178"/>
    </source>
</evidence>
<sequence length="64" mass="7315">MSNPDNHDCFQGMESRKFIINVEATSSSDEKSSMVSDGKHIDSLIRVIGFWYEREMTSSPEDLE</sequence>
<accession>A0A518CND1</accession>
<evidence type="ECO:0000313" key="1">
    <source>
        <dbReference type="EMBL" id="QDU80741.1"/>
    </source>
</evidence>
<dbReference type="Proteomes" id="UP000317178">
    <property type="component" value="Chromosome"/>
</dbReference>